<sequence>MDDVQRRWAWRVRVGVAARWGQWTRGDKVNKVASVWLTIGPSGTHAGSSSKHNSGGGINRESAGTSPELSPSASSSSGSRQGLPLPTQSSAPNPSGTILGHNSRQKAPVSLAGVGGSMATRREVPEHGSRSGSPRGEAV</sequence>
<evidence type="ECO:0000313" key="2">
    <source>
        <dbReference type="EMBL" id="JAE08241.1"/>
    </source>
</evidence>
<protein>
    <submittedName>
        <fullName evidence="2">Uncharacterized protein</fullName>
    </submittedName>
</protein>
<proteinExistence type="predicted"/>
<reference evidence="2" key="2">
    <citation type="journal article" date="2015" name="Data Brief">
        <title>Shoot transcriptome of the giant reed, Arundo donax.</title>
        <authorList>
            <person name="Barrero R.A."/>
            <person name="Guerrero F.D."/>
            <person name="Moolhuijzen P."/>
            <person name="Goolsby J.A."/>
            <person name="Tidwell J."/>
            <person name="Bellgard S.E."/>
            <person name="Bellgard M.I."/>
        </authorList>
    </citation>
    <scope>NUCLEOTIDE SEQUENCE</scope>
    <source>
        <tissue evidence="2">Shoot tissue taken approximately 20 cm above the soil surface</tissue>
    </source>
</reference>
<feature type="region of interest" description="Disordered" evidence="1">
    <location>
        <begin position="39"/>
        <end position="139"/>
    </location>
</feature>
<feature type="compositionally biased region" description="Low complexity" evidence="1">
    <location>
        <begin position="64"/>
        <end position="86"/>
    </location>
</feature>
<feature type="compositionally biased region" description="Polar residues" evidence="1">
    <location>
        <begin position="87"/>
        <end position="102"/>
    </location>
</feature>
<reference evidence="2" key="1">
    <citation type="submission" date="2014-09" db="EMBL/GenBank/DDBJ databases">
        <authorList>
            <person name="Magalhaes I.L.F."/>
            <person name="Oliveira U."/>
            <person name="Santos F.R."/>
            <person name="Vidigal T.H.D.A."/>
            <person name="Brescovit A.D."/>
            <person name="Santos A.J."/>
        </authorList>
    </citation>
    <scope>NUCLEOTIDE SEQUENCE</scope>
    <source>
        <tissue evidence="2">Shoot tissue taken approximately 20 cm above the soil surface</tissue>
    </source>
</reference>
<evidence type="ECO:0000256" key="1">
    <source>
        <dbReference type="SAM" id="MobiDB-lite"/>
    </source>
</evidence>
<accession>A0A0A9FDN6</accession>
<dbReference type="EMBL" id="GBRH01189655">
    <property type="protein sequence ID" value="JAE08241.1"/>
    <property type="molecule type" value="Transcribed_RNA"/>
</dbReference>
<dbReference type="AlphaFoldDB" id="A0A0A9FDN6"/>
<name>A0A0A9FDN6_ARUDO</name>
<feature type="compositionally biased region" description="Basic and acidic residues" evidence="1">
    <location>
        <begin position="120"/>
        <end position="129"/>
    </location>
</feature>
<organism evidence="2">
    <name type="scientific">Arundo donax</name>
    <name type="common">Giant reed</name>
    <name type="synonym">Donax arundinaceus</name>
    <dbReference type="NCBI Taxonomy" id="35708"/>
    <lineage>
        <taxon>Eukaryota</taxon>
        <taxon>Viridiplantae</taxon>
        <taxon>Streptophyta</taxon>
        <taxon>Embryophyta</taxon>
        <taxon>Tracheophyta</taxon>
        <taxon>Spermatophyta</taxon>
        <taxon>Magnoliopsida</taxon>
        <taxon>Liliopsida</taxon>
        <taxon>Poales</taxon>
        <taxon>Poaceae</taxon>
        <taxon>PACMAD clade</taxon>
        <taxon>Arundinoideae</taxon>
        <taxon>Arundineae</taxon>
        <taxon>Arundo</taxon>
    </lineage>
</organism>